<dbReference type="PROSITE" id="PS51061">
    <property type="entry name" value="R3H"/>
    <property type="match status" value="1"/>
</dbReference>
<gene>
    <name evidence="4" type="primary">SPAG7</name>
    <name evidence="4" type="ORF">DERF_003352</name>
    <name evidence="3" type="ORF">HUG17_5310</name>
</gene>
<accession>A0A922LCH8</accession>
<dbReference type="SUPFAM" id="SSF82708">
    <property type="entry name" value="R3H domain"/>
    <property type="match status" value="1"/>
</dbReference>
<evidence type="ECO:0000313" key="5">
    <source>
        <dbReference type="Proteomes" id="UP000790347"/>
    </source>
</evidence>
<feature type="region of interest" description="Disordered" evidence="1">
    <location>
        <begin position="138"/>
        <end position="159"/>
    </location>
</feature>
<dbReference type="Gene3D" id="3.30.1370.50">
    <property type="entry name" value="R3H-like domain"/>
    <property type="match status" value="1"/>
</dbReference>
<dbReference type="OrthoDB" id="5979509at2759"/>
<dbReference type="InterPro" id="IPR017330">
    <property type="entry name" value="SPAG7"/>
</dbReference>
<evidence type="ECO:0000313" key="4">
    <source>
        <dbReference type="EMBL" id="KAH9529467.1"/>
    </source>
</evidence>
<dbReference type="Proteomes" id="UP000790347">
    <property type="component" value="Unassembled WGS sequence"/>
</dbReference>
<sequence>MDLLGSILDSMEKPPQTSSKQEILIKKQQETLKKINEMEKEKLKKISSNIEQRLIKFVNDCNMEKIEFETMPKIHRTIVHNIADKHDLIVYSFGVEDVDRHCVVYKKEFKPTEEELDCLRNGEDVYDRKLKELHEKMKLEQNKTDNDKNVKKRKNPEPNTSYTLKYANIIGLDVGEAAAKITTPNQQFGMVPSSNKRDQRSIEQILNDNKNKKLKNCINSSSSS</sequence>
<dbReference type="Pfam" id="PF01424">
    <property type="entry name" value="R3H"/>
    <property type="match status" value="1"/>
</dbReference>
<dbReference type="SMART" id="SM00393">
    <property type="entry name" value="R3H"/>
    <property type="match status" value="1"/>
</dbReference>
<dbReference type="EMBL" id="SDOV01000004">
    <property type="protein sequence ID" value="KAH7642265.1"/>
    <property type="molecule type" value="Genomic_DNA"/>
</dbReference>
<dbReference type="GO" id="GO:0003676">
    <property type="term" value="F:nucleic acid binding"/>
    <property type="evidence" value="ECO:0007669"/>
    <property type="project" value="UniProtKB-UniRule"/>
</dbReference>
<name>A0A922LCH8_DERFA</name>
<protein>
    <submittedName>
        <fullName evidence="4">Sperm-associated antigen 7</fullName>
    </submittedName>
</protein>
<feature type="compositionally biased region" description="Basic and acidic residues" evidence="1">
    <location>
        <begin position="138"/>
        <end position="149"/>
    </location>
</feature>
<dbReference type="InterPro" id="IPR036867">
    <property type="entry name" value="R3H_dom_sf"/>
</dbReference>
<keyword evidence="5" id="KW-1185">Reference proteome</keyword>
<dbReference type="EMBL" id="ASGP02000001">
    <property type="protein sequence ID" value="KAH9529467.1"/>
    <property type="molecule type" value="Genomic_DNA"/>
</dbReference>
<evidence type="ECO:0000313" key="3">
    <source>
        <dbReference type="EMBL" id="KAH7642265.1"/>
    </source>
</evidence>
<dbReference type="PANTHER" id="PTHR13498">
    <property type="entry name" value="SPERM ASSOCIATED ANTIGEN 7"/>
    <property type="match status" value="1"/>
</dbReference>
<reference evidence="4" key="4">
    <citation type="journal article" date="2022" name="Res Sq">
        <title>Comparative Genomics Reveals Insights into the Divergent Evolution of Astigmatic Mites and Household Pest Adaptations.</title>
        <authorList>
            <person name="Xiong Q."/>
            <person name="Wan A.T.-Y."/>
            <person name="Liu X.-Y."/>
            <person name="Fung C.S.-H."/>
            <person name="Xiao X."/>
            <person name="Malainual N."/>
            <person name="Hou J."/>
            <person name="Wang L."/>
            <person name="Wang M."/>
            <person name="Yang K."/>
            <person name="Cui Y."/>
            <person name="Leung E."/>
            <person name="Nong W."/>
            <person name="Shin S.-K."/>
            <person name="Au S."/>
            <person name="Jeong K.Y."/>
            <person name="Chew F.T."/>
            <person name="Hui J."/>
            <person name="Leung T.F."/>
            <person name="Tungtrongchitr A."/>
            <person name="Zhong N."/>
            <person name="Liu Z."/>
            <person name="Tsui S."/>
        </authorList>
    </citation>
    <scope>NUCLEOTIDE SEQUENCE</scope>
    <source>
        <strain evidence="4">Derf</strain>
        <tissue evidence="4">Whole organism</tissue>
    </source>
</reference>
<organism evidence="4 5">
    <name type="scientific">Dermatophagoides farinae</name>
    <name type="common">American house dust mite</name>
    <dbReference type="NCBI Taxonomy" id="6954"/>
    <lineage>
        <taxon>Eukaryota</taxon>
        <taxon>Metazoa</taxon>
        <taxon>Ecdysozoa</taxon>
        <taxon>Arthropoda</taxon>
        <taxon>Chelicerata</taxon>
        <taxon>Arachnida</taxon>
        <taxon>Acari</taxon>
        <taxon>Acariformes</taxon>
        <taxon>Sarcoptiformes</taxon>
        <taxon>Astigmata</taxon>
        <taxon>Psoroptidia</taxon>
        <taxon>Analgoidea</taxon>
        <taxon>Pyroglyphidae</taxon>
        <taxon>Dermatophagoidinae</taxon>
        <taxon>Dermatophagoides</taxon>
    </lineage>
</organism>
<dbReference type="PANTHER" id="PTHR13498:SF3">
    <property type="entry name" value="SPERM-ASSOCIATED ANTIGEN 7"/>
    <property type="match status" value="1"/>
</dbReference>
<reference evidence="4" key="1">
    <citation type="submission" date="2013-05" db="EMBL/GenBank/DDBJ databases">
        <authorList>
            <person name="Yim A.K.Y."/>
            <person name="Chan T.F."/>
            <person name="Ji K.M."/>
            <person name="Liu X.Y."/>
            <person name="Zhou J.W."/>
            <person name="Li R.Q."/>
            <person name="Yang K.Y."/>
            <person name="Li J."/>
            <person name="Li M."/>
            <person name="Law P.T.W."/>
            <person name="Wu Y.L."/>
            <person name="Cai Z.L."/>
            <person name="Qin H."/>
            <person name="Bao Y."/>
            <person name="Leung R.K.K."/>
            <person name="Ng P.K.S."/>
            <person name="Zou J."/>
            <person name="Zhong X.J."/>
            <person name="Ran P.X."/>
            <person name="Zhong N.S."/>
            <person name="Liu Z.G."/>
            <person name="Tsui S.K.W."/>
        </authorList>
    </citation>
    <scope>NUCLEOTIDE SEQUENCE</scope>
    <source>
        <strain evidence="4">Derf</strain>
        <tissue evidence="4">Whole organism</tissue>
    </source>
</reference>
<dbReference type="Proteomes" id="UP000828236">
    <property type="component" value="Unassembled WGS sequence"/>
</dbReference>
<dbReference type="AlphaFoldDB" id="A0A922LCH8"/>
<reference evidence="3" key="3">
    <citation type="journal article" date="2021" name="World Allergy Organ. J.">
        <title>Chromosome-level assembly of Dermatophagoides farinae genome and transcriptome reveals two novel allergens Der f 37 and Der f 39.</title>
        <authorList>
            <person name="Chen J."/>
            <person name="Cai Z."/>
            <person name="Fan D."/>
            <person name="Hu J."/>
            <person name="Hou Y."/>
            <person name="He Y."/>
            <person name="Zhang Z."/>
            <person name="Zhao Z."/>
            <person name="Gao P."/>
            <person name="Hu W."/>
            <person name="Sun J."/>
            <person name="Li J."/>
            <person name="Ji K."/>
        </authorList>
    </citation>
    <scope>NUCLEOTIDE SEQUENCE</scope>
    <source>
        <strain evidence="3">JKM2019</strain>
    </source>
</reference>
<dbReference type="InterPro" id="IPR001374">
    <property type="entry name" value="R3H_dom"/>
</dbReference>
<comment type="caution">
    <text evidence="4">The sequence shown here is derived from an EMBL/GenBank/DDBJ whole genome shotgun (WGS) entry which is preliminary data.</text>
</comment>
<evidence type="ECO:0000256" key="1">
    <source>
        <dbReference type="SAM" id="MobiDB-lite"/>
    </source>
</evidence>
<evidence type="ECO:0000259" key="2">
    <source>
        <dbReference type="PROSITE" id="PS51061"/>
    </source>
</evidence>
<reference evidence="3" key="2">
    <citation type="submission" date="2020-06" db="EMBL/GenBank/DDBJ databases">
        <authorList>
            <person name="Ji K."/>
            <person name="Li J."/>
        </authorList>
    </citation>
    <scope>NUCLEOTIDE SEQUENCE</scope>
    <source>
        <strain evidence="3">JKM2019</strain>
        <tissue evidence="3">Whole body</tissue>
    </source>
</reference>
<feature type="domain" description="R3H" evidence="2">
    <location>
        <begin position="44"/>
        <end position="108"/>
    </location>
</feature>
<proteinExistence type="predicted"/>